<geneLocation type="plasmid" evidence="2">
    <name>pRGRH0632</name>
</geneLocation>
<dbReference type="AlphaFoldDB" id="A0A0H5Q266"/>
<evidence type="ECO:0000256" key="1">
    <source>
        <dbReference type="SAM" id="MobiDB-lite"/>
    </source>
</evidence>
<dbReference type="EMBL" id="LN853259">
    <property type="protein sequence ID" value="CRY95465.1"/>
    <property type="molecule type" value="Genomic_DNA"/>
</dbReference>
<reference evidence="2" key="2">
    <citation type="submission" date="2015-07" db="EMBL/GenBank/DDBJ databases">
        <title>Plasmids, circular viruses and viroids from rat gut.</title>
        <authorList>
            <person name="Jorgensen T.J."/>
            <person name="Hansen M.A."/>
            <person name="Xu Z."/>
            <person name="Tabak M.A."/>
            <person name="Sorensen S.J."/>
            <person name="Hansen L.H."/>
        </authorList>
    </citation>
    <scope>NUCLEOTIDE SEQUENCE</scope>
    <source>
        <plasmid evidence="2">pRGRH0632</plasmid>
    </source>
</reference>
<keyword evidence="2" id="KW-0614">Plasmid</keyword>
<sequence length="91" mass="9886">MASPFVVTVTITNNSHSDDNCKIRLGREEGRLFALTTLPAGKRSAAVGRHDLGPDLRTKKAPPCNPHSDWIVFSESDRGSLRIRGVGTQNS</sequence>
<accession>A0A0H5Q266</accession>
<reference evidence="2" key="1">
    <citation type="submission" date="2015-06" db="EMBL/GenBank/DDBJ databases">
        <authorList>
            <person name="Joergensen T."/>
        </authorList>
    </citation>
    <scope>NUCLEOTIDE SEQUENCE</scope>
    <source>
        <plasmid evidence="2">pRGRH0632</plasmid>
    </source>
</reference>
<proteinExistence type="predicted"/>
<feature type="region of interest" description="Disordered" evidence="1">
    <location>
        <begin position="49"/>
        <end position="69"/>
    </location>
</feature>
<organism evidence="2">
    <name type="scientific">uncultured prokaryote</name>
    <dbReference type="NCBI Taxonomy" id="198431"/>
    <lineage>
        <taxon>unclassified sequences</taxon>
        <taxon>environmental samples</taxon>
    </lineage>
</organism>
<feature type="compositionally biased region" description="Basic and acidic residues" evidence="1">
    <location>
        <begin position="49"/>
        <end position="58"/>
    </location>
</feature>
<protein>
    <submittedName>
        <fullName evidence="2">Uncharacterized protein</fullName>
    </submittedName>
</protein>
<evidence type="ECO:0000313" key="2">
    <source>
        <dbReference type="EMBL" id="CRY95465.1"/>
    </source>
</evidence>
<name>A0A0H5Q266_9ZZZZ</name>